<dbReference type="Pfam" id="PF00797">
    <property type="entry name" value="Acetyltransf_2"/>
    <property type="match status" value="1"/>
</dbReference>
<dbReference type="InterPro" id="IPR053710">
    <property type="entry name" value="Arylamine_NAT_domain_sf"/>
</dbReference>
<accession>A0A7M7P8A5</accession>
<keyword evidence="4" id="KW-1185">Reference proteome</keyword>
<protein>
    <recommendedName>
        <fullName evidence="2">arylamine N-acetyltransferase</fullName>
        <ecNumber evidence="2">2.3.1.5</ecNumber>
    </recommendedName>
</protein>
<dbReference type="InterPro" id="IPR001447">
    <property type="entry name" value="Arylamine_N-AcTrfase"/>
</dbReference>
<dbReference type="PANTHER" id="PTHR11786">
    <property type="entry name" value="N-HYDROXYARYLAMINE O-ACETYLTRANSFERASE"/>
    <property type="match status" value="1"/>
</dbReference>
<dbReference type="AlphaFoldDB" id="A0A7M7P8A5"/>
<dbReference type="EC" id="2.3.1.5" evidence="2"/>
<reference evidence="3" key="2">
    <citation type="submission" date="2021-01" db="UniProtKB">
        <authorList>
            <consortium name="EnsemblMetazoa"/>
        </authorList>
    </citation>
    <scope>IDENTIFICATION</scope>
</reference>
<comment type="similarity">
    <text evidence="1">Belongs to the arylamine N-acetyltransferase family.</text>
</comment>
<sequence length="334" mass="38158">MHAKTLHEQGIFVCFPPFLFPGNRMSGSTDDNIITSDEAFHFVRDVLGISAPSTKLKASPKDFLEDIIRAYFHHIPFQNVKNIATPHHKRHVPTVAEIKQDILKAKIGGLCYQVNVCFYLLLKALDFDVTLIACDIGYPSDHVAIIVHNMTNEGSRHYVDVGTGNPLFCAVPFDFQDESPVYHDSFLRFKFSRQGDVIFCLHQVDGHPAKHTMVANRITDGWYRYIRIHFKEGVEIAHFKPSMTPIYVSSDGIPRHYFLTSVRCVAFPDCRFVCIKDTTLLIENESGCISKSYFRSREETKEAFAKYFPQISQAMLDEAMNDEYAKLDYEKGIL</sequence>
<dbReference type="OMA" id="AMNDEYA"/>
<dbReference type="InterPro" id="IPR038765">
    <property type="entry name" value="Papain-like_cys_pep_sf"/>
</dbReference>
<dbReference type="GeneID" id="100893523"/>
<dbReference type="KEGG" id="spu:100893523"/>
<evidence type="ECO:0000256" key="2">
    <source>
        <dbReference type="ARBA" id="ARBA00012701"/>
    </source>
</evidence>
<evidence type="ECO:0000256" key="1">
    <source>
        <dbReference type="ARBA" id="ARBA00006547"/>
    </source>
</evidence>
<dbReference type="GO" id="GO:0004060">
    <property type="term" value="F:arylamine N-acetyltransferase activity"/>
    <property type="evidence" value="ECO:0007669"/>
    <property type="project" value="UniProtKB-EC"/>
</dbReference>
<dbReference type="SUPFAM" id="SSF54001">
    <property type="entry name" value="Cysteine proteinases"/>
    <property type="match status" value="1"/>
</dbReference>
<proteinExistence type="inferred from homology"/>
<dbReference type="RefSeq" id="XP_030847824.1">
    <property type="nucleotide sequence ID" value="XM_030991964.1"/>
</dbReference>
<dbReference type="Proteomes" id="UP000007110">
    <property type="component" value="Unassembled WGS sequence"/>
</dbReference>
<dbReference type="EnsemblMetazoa" id="XM_030991964">
    <property type="protein sequence ID" value="XP_030847824"/>
    <property type="gene ID" value="LOC100893523"/>
</dbReference>
<reference evidence="4" key="1">
    <citation type="submission" date="2015-02" db="EMBL/GenBank/DDBJ databases">
        <title>Genome sequencing for Strongylocentrotus purpuratus.</title>
        <authorList>
            <person name="Murali S."/>
            <person name="Liu Y."/>
            <person name="Vee V."/>
            <person name="English A."/>
            <person name="Wang M."/>
            <person name="Skinner E."/>
            <person name="Han Y."/>
            <person name="Muzny D.M."/>
            <person name="Worley K.C."/>
            <person name="Gibbs R.A."/>
        </authorList>
    </citation>
    <scope>NUCLEOTIDE SEQUENCE</scope>
</reference>
<dbReference type="PANTHER" id="PTHR11786:SF0">
    <property type="entry name" value="ARYLAMINE N-ACETYLTRANSFERASE 4-RELATED"/>
    <property type="match status" value="1"/>
</dbReference>
<dbReference type="InParanoid" id="A0A7M7P8A5"/>
<evidence type="ECO:0000313" key="4">
    <source>
        <dbReference type="Proteomes" id="UP000007110"/>
    </source>
</evidence>
<name>A0A7M7P8A5_STRPU</name>
<dbReference type="Gene3D" id="3.30.2140.20">
    <property type="match status" value="1"/>
</dbReference>
<evidence type="ECO:0000313" key="3">
    <source>
        <dbReference type="EnsemblMetazoa" id="XP_030847824"/>
    </source>
</evidence>
<dbReference type="OrthoDB" id="10260017at2759"/>
<organism evidence="3 4">
    <name type="scientific">Strongylocentrotus purpuratus</name>
    <name type="common">Purple sea urchin</name>
    <dbReference type="NCBI Taxonomy" id="7668"/>
    <lineage>
        <taxon>Eukaryota</taxon>
        <taxon>Metazoa</taxon>
        <taxon>Echinodermata</taxon>
        <taxon>Eleutherozoa</taxon>
        <taxon>Echinozoa</taxon>
        <taxon>Echinoidea</taxon>
        <taxon>Euechinoidea</taxon>
        <taxon>Echinacea</taxon>
        <taxon>Camarodonta</taxon>
        <taxon>Echinidea</taxon>
        <taxon>Strongylocentrotidae</taxon>
        <taxon>Strongylocentrotus</taxon>
    </lineage>
</organism>